<organism evidence="1 2">
    <name type="scientific">Trifolium medium</name>
    <dbReference type="NCBI Taxonomy" id="97028"/>
    <lineage>
        <taxon>Eukaryota</taxon>
        <taxon>Viridiplantae</taxon>
        <taxon>Streptophyta</taxon>
        <taxon>Embryophyta</taxon>
        <taxon>Tracheophyta</taxon>
        <taxon>Spermatophyta</taxon>
        <taxon>Magnoliopsida</taxon>
        <taxon>eudicotyledons</taxon>
        <taxon>Gunneridae</taxon>
        <taxon>Pentapetalae</taxon>
        <taxon>rosids</taxon>
        <taxon>fabids</taxon>
        <taxon>Fabales</taxon>
        <taxon>Fabaceae</taxon>
        <taxon>Papilionoideae</taxon>
        <taxon>50 kb inversion clade</taxon>
        <taxon>NPAAA clade</taxon>
        <taxon>Hologalegina</taxon>
        <taxon>IRL clade</taxon>
        <taxon>Trifolieae</taxon>
        <taxon>Trifolium</taxon>
    </lineage>
</organism>
<sequence>MNSEQRFTVLVVVSNRVGCVMKGISRLVLMLAANMVKGGRHSQCHLSLTQLNNDEYCSS</sequence>
<evidence type="ECO:0000313" key="1">
    <source>
        <dbReference type="EMBL" id="MCI64540.1"/>
    </source>
</evidence>
<dbReference type="EMBL" id="LXQA010658286">
    <property type="protein sequence ID" value="MCI64540.1"/>
    <property type="molecule type" value="Genomic_DNA"/>
</dbReference>
<reference evidence="1 2" key="1">
    <citation type="journal article" date="2018" name="Front. Plant Sci.">
        <title>Red Clover (Trifolium pratense) and Zigzag Clover (T. medium) - A Picture of Genomic Similarities and Differences.</title>
        <authorList>
            <person name="Dluhosova J."/>
            <person name="Istvanek J."/>
            <person name="Nedelnik J."/>
            <person name="Repkova J."/>
        </authorList>
    </citation>
    <scope>NUCLEOTIDE SEQUENCE [LARGE SCALE GENOMIC DNA]</scope>
    <source>
        <strain evidence="2">cv. 10/8</strain>
        <tissue evidence="1">Leaf</tissue>
    </source>
</reference>
<keyword evidence="2" id="KW-1185">Reference proteome</keyword>
<dbReference type="AlphaFoldDB" id="A0A392TW67"/>
<name>A0A392TW67_9FABA</name>
<comment type="caution">
    <text evidence="1">The sequence shown here is derived from an EMBL/GenBank/DDBJ whole genome shotgun (WGS) entry which is preliminary data.</text>
</comment>
<protein>
    <submittedName>
        <fullName evidence="1">Uncharacterized protein</fullName>
    </submittedName>
</protein>
<dbReference type="Proteomes" id="UP000265520">
    <property type="component" value="Unassembled WGS sequence"/>
</dbReference>
<proteinExistence type="predicted"/>
<accession>A0A392TW67</accession>
<evidence type="ECO:0000313" key="2">
    <source>
        <dbReference type="Proteomes" id="UP000265520"/>
    </source>
</evidence>